<dbReference type="Proteomes" id="UP001281761">
    <property type="component" value="Unassembled WGS sequence"/>
</dbReference>
<gene>
    <name evidence="1" type="ORF">BLNAU_16338</name>
</gene>
<dbReference type="EMBL" id="JARBJD010000170">
    <property type="protein sequence ID" value="KAK2948700.1"/>
    <property type="molecule type" value="Genomic_DNA"/>
</dbReference>
<organism evidence="1 2">
    <name type="scientific">Blattamonas nauphoetae</name>
    <dbReference type="NCBI Taxonomy" id="2049346"/>
    <lineage>
        <taxon>Eukaryota</taxon>
        <taxon>Metamonada</taxon>
        <taxon>Preaxostyla</taxon>
        <taxon>Oxymonadida</taxon>
        <taxon>Blattamonas</taxon>
    </lineage>
</organism>
<accession>A0ABQ9XEQ3</accession>
<proteinExistence type="predicted"/>
<sequence length="135" mass="14838">MHNTALPVLVVASKSIAWKAVGSGGHSGQLDGCDFCCSKIAQGRFTSSLRWLNTRDVADGGTESEFVPLSFSVLRAELCAVSRCTWGYQSKKRTLCWWACRSSEISCGSSFRLRKSCHPDSHQQHQVEHIICAST</sequence>
<evidence type="ECO:0000313" key="1">
    <source>
        <dbReference type="EMBL" id="KAK2948700.1"/>
    </source>
</evidence>
<comment type="caution">
    <text evidence="1">The sequence shown here is derived from an EMBL/GenBank/DDBJ whole genome shotgun (WGS) entry which is preliminary data.</text>
</comment>
<reference evidence="1 2" key="1">
    <citation type="journal article" date="2022" name="bioRxiv">
        <title>Genomics of Preaxostyla Flagellates Illuminates Evolutionary Transitions and the Path Towards Mitochondrial Loss.</title>
        <authorList>
            <person name="Novak L.V.F."/>
            <person name="Treitli S.C."/>
            <person name="Pyrih J."/>
            <person name="Halakuc P."/>
            <person name="Pipaliya S.V."/>
            <person name="Vacek V."/>
            <person name="Brzon O."/>
            <person name="Soukal P."/>
            <person name="Eme L."/>
            <person name="Dacks J.B."/>
            <person name="Karnkowska A."/>
            <person name="Elias M."/>
            <person name="Hampl V."/>
        </authorList>
    </citation>
    <scope>NUCLEOTIDE SEQUENCE [LARGE SCALE GENOMIC DNA]</scope>
    <source>
        <strain evidence="1">NAU3</strain>
        <tissue evidence="1">Gut</tissue>
    </source>
</reference>
<protein>
    <recommendedName>
        <fullName evidence="3">Secreted protein</fullName>
    </recommendedName>
</protein>
<keyword evidence="2" id="KW-1185">Reference proteome</keyword>
<evidence type="ECO:0008006" key="3">
    <source>
        <dbReference type="Google" id="ProtNLM"/>
    </source>
</evidence>
<evidence type="ECO:0000313" key="2">
    <source>
        <dbReference type="Proteomes" id="UP001281761"/>
    </source>
</evidence>
<name>A0ABQ9XEQ3_9EUKA</name>